<feature type="domain" description="Microcystin LR degradation protein MlrC N-terminal" evidence="2">
    <location>
        <begin position="7"/>
        <end position="294"/>
    </location>
</feature>
<dbReference type="Proteomes" id="UP001493487">
    <property type="component" value="Unassembled WGS sequence"/>
</dbReference>
<proteinExistence type="predicted"/>
<dbReference type="EMBL" id="JASKHM010000011">
    <property type="protein sequence ID" value="MEQ4484577.1"/>
    <property type="molecule type" value="Genomic_DNA"/>
</dbReference>
<dbReference type="InterPro" id="IPR015995">
    <property type="entry name" value="MlrC_N"/>
</dbReference>
<dbReference type="Pfam" id="PF07171">
    <property type="entry name" value="MlrC_C"/>
    <property type="match status" value="1"/>
</dbReference>
<gene>
    <name evidence="3" type="ORF">QJS35_19440</name>
</gene>
<dbReference type="PIRSF" id="PIRSF012702">
    <property type="entry name" value="UCP012702"/>
    <property type="match status" value="1"/>
</dbReference>
<sequence>MSISDYKIAVAGIFHETNTFAPGLTGEAAFREEWIVGYEAFAKEYSGTRTTMGGLLEVSKVHGAKLLPGFYTAALPSGIVASPLDNRLIETMLESIDTNADGLVLIMHGAMVSENYPDFEGECLRRLRGRFGSDFPIVLTIDLHANISEQMAALSDVIVIYDTYPHIDMYERGVEAYELLVRMLRGEIRPCQAYVHTGMLLVPQVMITDEGSMKVLRDRAVEMEKNDKVLNVSVAGGFPYSDVQDAGMSFVVTTDGDSVLAKQYAAELKSLAIERRETFNVAYWSPSEAIEQALSEPEGPVILVEGSDNVGGGAPADATHLLEHLLDLPERALIVIRDPEAVKIASAIGIGGDFTSLVGGKSDTLHGKPVHIHGKVRLLFDGFYHNIGPFRAGQSADMGITAVVESGNLTIVLTEKRMAPWDLGHIRYAGLWPTDFKIIVVKSAVAWQTAFGTFAKRVLNIDTPGCCSANLQHFQYEHAKGLIAPISHD</sequence>
<protein>
    <submittedName>
        <fullName evidence="3">M81 family metallopeptidase</fullName>
    </submittedName>
</protein>
<name>A0ABV1KXP6_9BACL</name>
<dbReference type="Pfam" id="PF07364">
    <property type="entry name" value="DUF1485"/>
    <property type="match status" value="1"/>
</dbReference>
<evidence type="ECO:0000259" key="1">
    <source>
        <dbReference type="Pfam" id="PF07171"/>
    </source>
</evidence>
<organism evidence="3 4">
    <name type="scientific">Cohnella silvisoli</name>
    <dbReference type="NCBI Taxonomy" id="2873699"/>
    <lineage>
        <taxon>Bacteria</taxon>
        <taxon>Bacillati</taxon>
        <taxon>Bacillota</taxon>
        <taxon>Bacilli</taxon>
        <taxon>Bacillales</taxon>
        <taxon>Paenibacillaceae</taxon>
        <taxon>Cohnella</taxon>
    </lineage>
</organism>
<evidence type="ECO:0000313" key="4">
    <source>
        <dbReference type="Proteomes" id="UP001493487"/>
    </source>
</evidence>
<dbReference type="InterPro" id="IPR009197">
    <property type="entry name" value="MlrC"/>
</dbReference>
<evidence type="ECO:0000259" key="2">
    <source>
        <dbReference type="Pfam" id="PF07364"/>
    </source>
</evidence>
<comment type="caution">
    <text evidence="3">The sequence shown here is derived from an EMBL/GenBank/DDBJ whole genome shotgun (WGS) entry which is preliminary data.</text>
</comment>
<dbReference type="RefSeq" id="WP_232186826.1">
    <property type="nucleotide sequence ID" value="NZ_JAIOAP010000010.1"/>
</dbReference>
<accession>A0ABV1KXP6</accession>
<dbReference type="InterPro" id="IPR010799">
    <property type="entry name" value="MlrC_C"/>
</dbReference>
<keyword evidence="4" id="KW-1185">Reference proteome</keyword>
<evidence type="ECO:0000313" key="3">
    <source>
        <dbReference type="EMBL" id="MEQ4484577.1"/>
    </source>
</evidence>
<reference evidence="3 4" key="1">
    <citation type="journal article" date="2023" name="Genome Announc.">
        <title>Pan-Genome Analyses of the Genus Cohnella and Proposal of the Novel Species Cohnella silvisoli sp. nov., Isolated from Forest Soil.</title>
        <authorList>
            <person name="Wang C."/>
            <person name="Mao L."/>
            <person name="Bao G."/>
            <person name="Zhu H."/>
        </authorList>
    </citation>
    <scope>NUCLEOTIDE SEQUENCE [LARGE SCALE GENOMIC DNA]</scope>
    <source>
        <strain evidence="3 4">NL03-T5-1</strain>
    </source>
</reference>
<feature type="domain" description="Microcystin LR degradation protein MlrC C-terminal" evidence="1">
    <location>
        <begin position="305"/>
        <end position="478"/>
    </location>
</feature>